<evidence type="ECO:0000313" key="2">
    <source>
        <dbReference type="Proteomes" id="UP000789901"/>
    </source>
</evidence>
<protein>
    <submittedName>
        <fullName evidence="1">30410_t:CDS:1</fullName>
    </submittedName>
</protein>
<feature type="non-terminal residue" evidence="1">
    <location>
        <position position="1"/>
    </location>
</feature>
<organism evidence="1 2">
    <name type="scientific">Gigaspora margarita</name>
    <dbReference type="NCBI Taxonomy" id="4874"/>
    <lineage>
        <taxon>Eukaryota</taxon>
        <taxon>Fungi</taxon>
        <taxon>Fungi incertae sedis</taxon>
        <taxon>Mucoromycota</taxon>
        <taxon>Glomeromycotina</taxon>
        <taxon>Glomeromycetes</taxon>
        <taxon>Diversisporales</taxon>
        <taxon>Gigasporaceae</taxon>
        <taxon>Gigaspora</taxon>
    </lineage>
</organism>
<name>A0ABN7W413_GIGMA</name>
<keyword evidence="2" id="KW-1185">Reference proteome</keyword>
<proteinExistence type="predicted"/>
<gene>
    <name evidence="1" type="ORF">GMARGA_LOCUS26087</name>
</gene>
<accession>A0ABN7W413</accession>
<dbReference type="EMBL" id="CAJVQB010029766">
    <property type="protein sequence ID" value="CAG8814585.1"/>
    <property type="molecule type" value="Genomic_DNA"/>
</dbReference>
<sequence length="41" mass="4863">GKSNDQAYNNFQENNLPYTESYNNDYKIIQKDSHTKSHKEV</sequence>
<comment type="caution">
    <text evidence="1">The sequence shown here is derived from an EMBL/GenBank/DDBJ whole genome shotgun (WGS) entry which is preliminary data.</text>
</comment>
<dbReference type="Proteomes" id="UP000789901">
    <property type="component" value="Unassembled WGS sequence"/>
</dbReference>
<evidence type="ECO:0000313" key="1">
    <source>
        <dbReference type="EMBL" id="CAG8814585.1"/>
    </source>
</evidence>
<reference evidence="1 2" key="1">
    <citation type="submission" date="2021-06" db="EMBL/GenBank/DDBJ databases">
        <authorList>
            <person name="Kallberg Y."/>
            <person name="Tangrot J."/>
            <person name="Rosling A."/>
        </authorList>
    </citation>
    <scope>NUCLEOTIDE SEQUENCE [LARGE SCALE GENOMIC DNA]</scope>
    <source>
        <strain evidence="1 2">120-4 pot B 10/14</strain>
    </source>
</reference>